<feature type="transmembrane region" description="Helical" evidence="1">
    <location>
        <begin position="32"/>
        <end position="50"/>
    </location>
</feature>
<keyword evidence="1" id="KW-0812">Transmembrane</keyword>
<evidence type="ECO:0000313" key="3">
    <source>
        <dbReference type="Proteomes" id="UP000004994"/>
    </source>
</evidence>
<dbReference type="EnsemblPlants" id="Solyc12g035220.1.1">
    <property type="protein sequence ID" value="Solyc12g035220.1.1.1"/>
    <property type="gene ID" value="Solyc12g035220.1"/>
</dbReference>
<dbReference type="Gramene" id="Solyc12g035220.1.1">
    <property type="protein sequence ID" value="Solyc12g035220.1.1.1"/>
    <property type="gene ID" value="Solyc12g035220.1"/>
</dbReference>
<dbReference type="PaxDb" id="4081-Solyc12g035220.1.1"/>
<accession>A0A3Q7J7A6</accession>
<reference evidence="2" key="2">
    <citation type="submission" date="2019-01" db="UniProtKB">
        <authorList>
            <consortium name="EnsemblPlants"/>
        </authorList>
    </citation>
    <scope>IDENTIFICATION</scope>
    <source>
        <strain evidence="2">cv. Heinz 1706</strain>
    </source>
</reference>
<evidence type="ECO:0000313" key="2">
    <source>
        <dbReference type="EnsemblPlants" id="Solyc12g035220.1.1.1"/>
    </source>
</evidence>
<dbReference type="Proteomes" id="UP000004994">
    <property type="component" value="Chromosome 12"/>
</dbReference>
<dbReference type="AlphaFoldDB" id="A0A3Q7J7A6"/>
<organism evidence="2">
    <name type="scientific">Solanum lycopersicum</name>
    <name type="common">Tomato</name>
    <name type="synonym">Lycopersicon esculentum</name>
    <dbReference type="NCBI Taxonomy" id="4081"/>
    <lineage>
        <taxon>Eukaryota</taxon>
        <taxon>Viridiplantae</taxon>
        <taxon>Streptophyta</taxon>
        <taxon>Embryophyta</taxon>
        <taxon>Tracheophyta</taxon>
        <taxon>Spermatophyta</taxon>
        <taxon>Magnoliopsida</taxon>
        <taxon>eudicotyledons</taxon>
        <taxon>Gunneridae</taxon>
        <taxon>Pentapetalae</taxon>
        <taxon>asterids</taxon>
        <taxon>lamiids</taxon>
        <taxon>Solanales</taxon>
        <taxon>Solanaceae</taxon>
        <taxon>Solanoideae</taxon>
        <taxon>Solaneae</taxon>
        <taxon>Solanum</taxon>
        <taxon>Solanum subgen. Lycopersicon</taxon>
    </lineage>
</organism>
<protein>
    <submittedName>
        <fullName evidence="2">Uncharacterized protein</fullName>
    </submittedName>
</protein>
<keyword evidence="3" id="KW-1185">Reference proteome</keyword>
<reference evidence="2" key="1">
    <citation type="journal article" date="2012" name="Nature">
        <title>The tomato genome sequence provides insights into fleshy fruit evolution.</title>
        <authorList>
            <consortium name="Tomato Genome Consortium"/>
        </authorList>
    </citation>
    <scope>NUCLEOTIDE SEQUENCE [LARGE SCALE GENOMIC DNA]</scope>
    <source>
        <strain evidence="2">cv. Heinz 1706</strain>
    </source>
</reference>
<dbReference type="InParanoid" id="A0A3Q7J7A6"/>
<keyword evidence="1" id="KW-0472">Membrane</keyword>
<name>A0A3Q7J7A6_SOLLC</name>
<evidence type="ECO:0000256" key="1">
    <source>
        <dbReference type="SAM" id="Phobius"/>
    </source>
</evidence>
<keyword evidence="1" id="KW-1133">Transmembrane helix</keyword>
<proteinExistence type="predicted"/>
<sequence>MEHFDSQISQSHMISIQHVLHKFRFFSYSNEAYIHSNLIFVFALFLFNLIKSL</sequence>